<dbReference type="Gene3D" id="3.40.50.300">
    <property type="entry name" value="P-loop containing nucleotide triphosphate hydrolases"/>
    <property type="match status" value="1"/>
</dbReference>
<sequence length="259" mass="28526">MEVELEMNMVEVSNVTKQYGEKTNAFQVLKGISLDIQEGEFVGIMGPSGSGKTTLLNIMSTIDKASSGNISINGIDITSIKNEELARFRRDTIGFVFQAFNLLDNMTVRDNIALPLTLNNIKLEVILSKIQELTQMLGIAEHVDKYPYELSGGQKQRAAICRALITSPSVIFADEPTGALDSKSSSEVLECFKNVNKQLRTTIIMVTHDAAAASYCDRIMFLKDGSIHGRIDSDGNKQELFKKVLNMLAVMGGTSHEFH</sequence>
<protein>
    <submittedName>
        <fullName evidence="6">Peptide ABC transporter ATPase</fullName>
    </submittedName>
</protein>
<feature type="domain" description="ABC transporter" evidence="5">
    <location>
        <begin position="10"/>
        <end position="249"/>
    </location>
</feature>
<evidence type="ECO:0000256" key="4">
    <source>
        <dbReference type="ARBA" id="ARBA00022840"/>
    </source>
</evidence>
<keyword evidence="3" id="KW-0547">Nucleotide-binding</keyword>
<dbReference type="InterPro" id="IPR017871">
    <property type="entry name" value="ABC_transporter-like_CS"/>
</dbReference>
<evidence type="ECO:0000313" key="6">
    <source>
        <dbReference type="EMBL" id="AEI41573.1"/>
    </source>
</evidence>
<evidence type="ECO:0000259" key="5">
    <source>
        <dbReference type="PROSITE" id="PS50893"/>
    </source>
</evidence>
<dbReference type="InterPro" id="IPR003593">
    <property type="entry name" value="AAA+_ATPase"/>
</dbReference>
<reference evidence="6 7" key="2">
    <citation type="journal article" date="2013" name="Genome Announc.">
        <title>Genome Sequence of Growth-Improving Paenibacillus mucilaginosus Strain KNP414.</title>
        <authorList>
            <person name="Lu J.J."/>
            <person name="Wang J.F."/>
            <person name="Hu X.F."/>
        </authorList>
    </citation>
    <scope>NUCLEOTIDE SEQUENCE [LARGE SCALE GENOMIC DNA]</scope>
    <source>
        <strain evidence="6 7">KNP414</strain>
    </source>
</reference>
<dbReference type="GO" id="GO:0016887">
    <property type="term" value="F:ATP hydrolysis activity"/>
    <property type="evidence" value="ECO:0007669"/>
    <property type="project" value="InterPro"/>
</dbReference>
<proteinExistence type="inferred from homology"/>
<dbReference type="Proteomes" id="UP000006620">
    <property type="component" value="Chromosome"/>
</dbReference>
<name>F8F8I5_PAEMK</name>
<evidence type="ECO:0000256" key="2">
    <source>
        <dbReference type="ARBA" id="ARBA00022448"/>
    </source>
</evidence>
<dbReference type="RefSeq" id="WP_013916734.1">
    <property type="nucleotide sequence ID" value="NC_015690.1"/>
</dbReference>
<dbReference type="GO" id="GO:0098796">
    <property type="term" value="C:membrane protein complex"/>
    <property type="evidence" value="ECO:0007669"/>
    <property type="project" value="UniProtKB-ARBA"/>
</dbReference>
<dbReference type="InterPro" id="IPR027417">
    <property type="entry name" value="P-loop_NTPase"/>
</dbReference>
<dbReference type="PANTHER" id="PTHR42798">
    <property type="entry name" value="LIPOPROTEIN-RELEASING SYSTEM ATP-BINDING PROTEIN LOLD"/>
    <property type="match status" value="1"/>
</dbReference>
<dbReference type="PANTHER" id="PTHR42798:SF7">
    <property type="entry name" value="ALPHA-D-RIBOSE 1-METHYLPHOSPHONATE 5-TRIPHOSPHATE SYNTHASE SUBUNIT PHNL"/>
    <property type="match status" value="1"/>
</dbReference>
<dbReference type="EMBL" id="CP002869">
    <property type="protein sequence ID" value="AEI41573.1"/>
    <property type="molecule type" value="Genomic_DNA"/>
</dbReference>
<gene>
    <name evidence="6" type="ordered locus">KNP414_03015</name>
</gene>
<dbReference type="InterPro" id="IPR003439">
    <property type="entry name" value="ABC_transporter-like_ATP-bd"/>
</dbReference>
<evidence type="ECO:0000256" key="1">
    <source>
        <dbReference type="ARBA" id="ARBA00005417"/>
    </source>
</evidence>
<dbReference type="Pfam" id="PF00005">
    <property type="entry name" value="ABC_tran"/>
    <property type="match status" value="1"/>
</dbReference>
<evidence type="ECO:0000313" key="7">
    <source>
        <dbReference type="Proteomes" id="UP000006620"/>
    </source>
</evidence>
<dbReference type="SMART" id="SM00382">
    <property type="entry name" value="AAA"/>
    <property type="match status" value="1"/>
</dbReference>
<accession>F8F8I5</accession>
<dbReference type="CDD" id="cd03255">
    <property type="entry name" value="ABC_MJ0796_LolCDE_FtsE"/>
    <property type="match status" value="1"/>
</dbReference>
<comment type="similarity">
    <text evidence="1">Belongs to the ABC transporter superfamily.</text>
</comment>
<dbReference type="PATRIC" id="fig|1036673.3.peg.2766"/>
<evidence type="ECO:0000256" key="3">
    <source>
        <dbReference type="ARBA" id="ARBA00022741"/>
    </source>
</evidence>
<keyword evidence="2" id="KW-0813">Transport</keyword>
<dbReference type="KEGG" id="pms:KNP414_03015"/>
<organism evidence="6 7">
    <name type="scientific">Paenibacillus mucilaginosus (strain KNP414)</name>
    <dbReference type="NCBI Taxonomy" id="1036673"/>
    <lineage>
        <taxon>Bacteria</taxon>
        <taxon>Bacillati</taxon>
        <taxon>Bacillota</taxon>
        <taxon>Bacilli</taxon>
        <taxon>Bacillales</taxon>
        <taxon>Paenibacillaceae</taxon>
        <taxon>Paenibacillus</taxon>
    </lineage>
</organism>
<dbReference type="FunFam" id="3.40.50.300:FF:000032">
    <property type="entry name" value="Export ABC transporter ATP-binding protein"/>
    <property type="match status" value="1"/>
</dbReference>
<dbReference type="InterPro" id="IPR017911">
    <property type="entry name" value="MacB-like_ATP-bd"/>
</dbReference>
<reference evidence="7" key="1">
    <citation type="submission" date="2011-06" db="EMBL/GenBank/DDBJ databases">
        <title>Complete genome sequence of Paenibacillus mucilaginosus KNP414.</title>
        <authorList>
            <person name="Wang J."/>
            <person name="Hu S."/>
            <person name="Hu X."/>
            <person name="Zhang B."/>
            <person name="Dong D."/>
            <person name="Zhang S."/>
            <person name="Zhao K."/>
            <person name="Wu D."/>
        </authorList>
    </citation>
    <scope>NUCLEOTIDE SEQUENCE [LARGE SCALE GENOMIC DNA]</scope>
    <source>
        <strain evidence="7">KNP414</strain>
    </source>
</reference>
<dbReference type="PROSITE" id="PS50893">
    <property type="entry name" value="ABC_TRANSPORTER_2"/>
    <property type="match status" value="1"/>
</dbReference>
<dbReference type="GO" id="GO:0022857">
    <property type="term" value="F:transmembrane transporter activity"/>
    <property type="evidence" value="ECO:0007669"/>
    <property type="project" value="UniProtKB-ARBA"/>
</dbReference>
<dbReference type="HOGENOM" id="CLU_000604_1_22_9"/>
<keyword evidence="4" id="KW-0067">ATP-binding</keyword>
<dbReference type="SUPFAM" id="SSF52540">
    <property type="entry name" value="P-loop containing nucleoside triphosphate hydrolases"/>
    <property type="match status" value="1"/>
</dbReference>
<dbReference type="AlphaFoldDB" id="F8F8I5"/>
<dbReference type="GO" id="GO:0005524">
    <property type="term" value="F:ATP binding"/>
    <property type="evidence" value="ECO:0007669"/>
    <property type="project" value="UniProtKB-KW"/>
</dbReference>
<dbReference type="PROSITE" id="PS00211">
    <property type="entry name" value="ABC_TRANSPORTER_1"/>
    <property type="match status" value="1"/>
</dbReference>